<dbReference type="AlphaFoldDB" id="A0A2R6R2G0"/>
<accession>A0A2R6R2G0</accession>
<dbReference type="EMBL" id="NKQK01000010">
    <property type="protein sequence ID" value="PSS19429.1"/>
    <property type="molecule type" value="Genomic_DNA"/>
</dbReference>
<dbReference type="Gramene" id="PSS19429">
    <property type="protein sequence ID" value="PSS19429"/>
    <property type="gene ID" value="CEY00_Acc11479"/>
</dbReference>
<dbReference type="GO" id="GO:0004519">
    <property type="term" value="F:endonuclease activity"/>
    <property type="evidence" value="ECO:0007669"/>
    <property type="project" value="UniProtKB-KW"/>
</dbReference>
<evidence type="ECO:0000313" key="3">
    <source>
        <dbReference type="Proteomes" id="UP000241394"/>
    </source>
</evidence>
<feature type="domain" description="GAG-pre-integrase" evidence="1">
    <location>
        <begin position="10"/>
        <end position="84"/>
    </location>
</feature>
<reference evidence="3" key="2">
    <citation type="journal article" date="2018" name="BMC Genomics">
        <title>A manually annotated Actinidia chinensis var. chinensis (kiwifruit) genome highlights the challenges associated with draft genomes and gene prediction in plants.</title>
        <authorList>
            <person name="Pilkington S.M."/>
            <person name="Crowhurst R."/>
            <person name="Hilario E."/>
            <person name="Nardozza S."/>
            <person name="Fraser L."/>
            <person name="Peng Y."/>
            <person name="Gunaseelan K."/>
            <person name="Simpson R."/>
            <person name="Tahir J."/>
            <person name="Deroles S.C."/>
            <person name="Templeton K."/>
            <person name="Luo Z."/>
            <person name="Davy M."/>
            <person name="Cheng C."/>
            <person name="McNeilage M."/>
            <person name="Scaglione D."/>
            <person name="Liu Y."/>
            <person name="Zhang Q."/>
            <person name="Datson P."/>
            <person name="De Silva N."/>
            <person name="Gardiner S.E."/>
            <person name="Bassett H."/>
            <person name="Chagne D."/>
            <person name="McCallum J."/>
            <person name="Dzierzon H."/>
            <person name="Deng C."/>
            <person name="Wang Y.Y."/>
            <person name="Barron L."/>
            <person name="Manako K."/>
            <person name="Bowen J."/>
            <person name="Foster T.M."/>
            <person name="Erridge Z.A."/>
            <person name="Tiffin H."/>
            <person name="Waite C.N."/>
            <person name="Davies K.M."/>
            <person name="Grierson E.P."/>
            <person name="Laing W.A."/>
            <person name="Kirk R."/>
            <person name="Chen X."/>
            <person name="Wood M."/>
            <person name="Montefiori M."/>
            <person name="Brummell D.A."/>
            <person name="Schwinn K.E."/>
            <person name="Catanach A."/>
            <person name="Fullerton C."/>
            <person name="Li D."/>
            <person name="Meiyalaghan S."/>
            <person name="Nieuwenhuizen N."/>
            <person name="Read N."/>
            <person name="Prakash R."/>
            <person name="Hunter D."/>
            <person name="Zhang H."/>
            <person name="McKenzie M."/>
            <person name="Knabel M."/>
            <person name="Harris A."/>
            <person name="Allan A.C."/>
            <person name="Gleave A."/>
            <person name="Chen A."/>
            <person name="Janssen B.J."/>
            <person name="Plunkett B."/>
            <person name="Ampomah-Dwamena C."/>
            <person name="Voogd C."/>
            <person name="Leif D."/>
            <person name="Lafferty D."/>
            <person name="Souleyre E.J.F."/>
            <person name="Varkonyi-Gasic E."/>
            <person name="Gambi F."/>
            <person name="Hanley J."/>
            <person name="Yao J.L."/>
            <person name="Cheung J."/>
            <person name="David K.M."/>
            <person name="Warren B."/>
            <person name="Marsh K."/>
            <person name="Snowden K.C."/>
            <person name="Lin-Wang K."/>
            <person name="Brian L."/>
            <person name="Martinez-Sanchez M."/>
            <person name="Wang M."/>
            <person name="Ileperuma N."/>
            <person name="Macnee N."/>
            <person name="Campin R."/>
            <person name="McAtee P."/>
            <person name="Drummond R.S.M."/>
            <person name="Espley R.V."/>
            <person name="Ireland H.S."/>
            <person name="Wu R."/>
            <person name="Atkinson R.G."/>
            <person name="Karunairetnam S."/>
            <person name="Bulley S."/>
            <person name="Chunkath S."/>
            <person name="Hanley Z."/>
            <person name="Storey R."/>
            <person name="Thrimawithana A.H."/>
            <person name="Thomson S."/>
            <person name="David C."/>
            <person name="Testolin R."/>
            <person name="Huang H."/>
            <person name="Hellens R.P."/>
            <person name="Schaffer R.J."/>
        </authorList>
    </citation>
    <scope>NUCLEOTIDE SEQUENCE [LARGE SCALE GENOMIC DNA]</scope>
    <source>
        <strain evidence="3">cv. Red5</strain>
    </source>
</reference>
<dbReference type="Proteomes" id="UP000241394">
    <property type="component" value="Chromosome LG10"/>
</dbReference>
<proteinExistence type="predicted"/>
<dbReference type="InterPro" id="IPR025724">
    <property type="entry name" value="GAG-pre-integrase_dom"/>
</dbReference>
<comment type="caution">
    <text evidence="2">The sequence shown here is derived from an EMBL/GenBank/DDBJ whole genome shotgun (WGS) entry which is preliminary data.</text>
</comment>
<evidence type="ECO:0000259" key="1">
    <source>
        <dbReference type="Pfam" id="PF13976"/>
    </source>
</evidence>
<organism evidence="2 3">
    <name type="scientific">Actinidia chinensis var. chinensis</name>
    <name type="common">Chinese soft-hair kiwi</name>
    <dbReference type="NCBI Taxonomy" id="1590841"/>
    <lineage>
        <taxon>Eukaryota</taxon>
        <taxon>Viridiplantae</taxon>
        <taxon>Streptophyta</taxon>
        <taxon>Embryophyta</taxon>
        <taxon>Tracheophyta</taxon>
        <taxon>Spermatophyta</taxon>
        <taxon>Magnoliopsida</taxon>
        <taxon>eudicotyledons</taxon>
        <taxon>Gunneridae</taxon>
        <taxon>Pentapetalae</taxon>
        <taxon>asterids</taxon>
        <taxon>Ericales</taxon>
        <taxon>Actinidiaceae</taxon>
        <taxon>Actinidia</taxon>
    </lineage>
</organism>
<dbReference type="STRING" id="1590841.A0A2R6R2G0"/>
<name>A0A2R6R2G0_ACTCC</name>
<dbReference type="OrthoDB" id="1739497at2759"/>
<keyword evidence="2" id="KW-0378">Hydrolase</keyword>
<gene>
    <name evidence="2" type="ORF">CEY00_Acc11479</name>
</gene>
<sequence length="172" mass="19525">MIGRAKEGDGLYYLDTLSNLSFSKGKSSVSFLSECYSSNKEKIWLHHRRLGHPSFNTLKILFPSLFKGLDIEFFRCDVCEFAKHKRVPFPISNKRSSVPFCWKLHGKPPSKDWGDKGGQHRSSGQAHVTTLQNYEHTTQGEFNKSEIEKLRALLGTLEKPSGPGFGEDDWTC</sequence>
<keyword evidence="2" id="KW-0540">Nuclease</keyword>
<dbReference type="InParanoid" id="A0A2R6R2G0"/>
<reference evidence="2 3" key="1">
    <citation type="submission" date="2017-07" db="EMBL/GenBank/DDBJ databases">
        <title>An improved, manually edited Actinidia chinensis var. chinensis (kiwifruit) genome highlights the challenges associated with draft genomes and gene prediction in plants.</title>
        <authorList>
            <person name="Pilkington S."/>
            <person name="Crowhurst R."/>
            <person name="Hilario E."/>
            <person name="Nardozza S."/>
            <person name="Fraser L."/>
            <person name="Peng Y."/>
            <person name="Gunaseelan K."/>
            <person name="Simpson R."/>
            <person name="Tahir J."/>
            <person name="Deroles S."/>
            <person name="Templeton K."/>
            <person name="Luo Z."/>
            <person name="Davy M."/>
            <person name="Cheng C."/>
            <person name="Mcneilage M."/>
            <person name="Scaglione D."/>
            <person name="Liu Y."/>
            <person name="Zhang Q."/>
            <person name="Datson P."/>
            <person name="De Silva N."/>
            <person name="Gardiner S."/>
            <person name="Bassett H."/>
            <person name="Chagne D."/>
            <person name="Mccallum J."/>
            <person name="Dzierzon H."/>
            <person name="Deng C."/>
            <person name="Wang Y.-Y."/>
            <person name="Barron N."/>
            <person name="Manako K."/>
            <person name="Bowen J."/>
            <person name="Foster T."/>
            <person name="Erridge Z."/>
            <person name="Tiffin H."/>
            <person name="Waite C."/>
            <person name="Davies K."/>
            <person name="Grierson E."/>
            <person name="Laing W."/>
            <person name="Kirk R."/>
            <person name="Chen X."/>
            <person name="Wood M."/>
            <person name="Montefiori M."/>
            <person name="Brummell D."/>
            <person name="Schwinn K."/>
            <person name="Catanach A."/>
            <person name="Fullerton C."/>
            <person name="Li D."/>
            <person name="Meiyalaghan S."/>
            <person name="Nieuwenhuizen N."/>
            <person name="Read N."/>
            <person name="Prakash R."/>
            <person name="Hunter D."/>
            <person name="Zhang H."/>
            <person name="Mckenzie M."/>
            <person name="Knabel M."/>
            <person name="Harris A."/>
            <person name="Allan A."/>
            <person name="Chen A."/>
            <person name="Janssen B."/>
            <person name="Plunkett B."/>
            <person name="Dwamena C."/>
            <person name="Voogd C."/>
            <person name="Leif D."/>
            <person name="Lafferty D."/>
            <person name="Souleyre E."/>
            <person name="Varkonyi-Gasic E."/>
            <person name="Gambi F."/>
            <person name="Hanley J."/>
            <person name="Yao J.-L."/>
            <person name="Cheung J."/>
            <person name="David K."/>
            <person name="Warren B."/>
            <person name="Marsh K."/>
            <person name="Snowden K."/>
            <person name="Lin-Wang K."/>
            <person name="Brian L."/>
            <person name="Martinez-Sanchez M."/>
            <person name="Wang M."/>
            <person name="Ileperuma N."/>
            <person name="Macnee N."/>
            <person name="Campin R."/>
            <person name="Mcatee P."/>
            <person name="Drummond R."/>
            <person name="Espley R."/>
            <person name="Ireland H."/>
            <person name="Wu R."/>
            <person name="Atkinson R."/>
            <person name="Karunairetnam S."/>
            <person name="Bulley S."/>
            <person name="Chunkath S."/>
            <person name="Hanley Z."/>
            <person name="Storey R."/>
            <person name="Thrimawithana A."/>
            <person name="Thomson S."/>
            <person name="David C."/>
            <person name="Testolin R."/>
        </authorList>
    </citation>
    <scope>NUCLEOTIDE SEQUENCE [LARGE SCALE GENOMIC DNA]</scope>
    <source>
        <strain evidence="3">cv. Red5</strain>
        <tissue evidence="2">Young leaf</tissue>
    </source>
</reference>
<keyword evidence="2" id="KW-0255">Endonuclease</keyword>
<protein>
    <submittedName>
        <fullName evidence="2">Endonuclease</fullName>
    </submittedName>
</protein>
<evidence type="ECO:0000313" key="2">
    <source>
        <dbReference type="EMBL" id="PSS19429.1"/>
    </source>
</evidence>
<keyword evidence="3" id="KW-1185">Reference proteome</keyword>
<dbReference type="Pfam" id="PF13976">
    <property type="entry name" value="gag_pre-integrs"/>
    <property type="match status" value="1"/>
</dbReference>